<dbReference type="InterPro" id="IPR011055">
    <property type="entry name" value="Dup_hybrid_motif"/>
</dbReference>
<dbReference type="Proteomes" id="UP000262073">
    <property type="component" value="Chromosome"/>
</dbReference>
<dbReference type="InterPro" id="IPR016047">
    <property type="entry name" value="M23ase_b-sheet_dom"/>
</dbReference>
<dbReference type="KEGG" id="salm:D0Y50_00885"/>
<keyword evidence="3" id="KW-1185">Reference proteome</keyword>
<dbReference type="GO" id="GO:0004222">
    <property type="term" value="F:metalloendopeptidase activity"/>
    <property type="evidence" value="ECO:0007669"/>
    <property type="project" value="TreeGrafter"/>
</dbReference>
<dbReference type="OrthoDB" id="9805070at2"/>
<proteinExistence type="predicted"/>
<dbReference type="SUPFAM" id="SSF51261">
    <property type="entry name" value="Duplicated hybrid motif"/>
    <property type="match status" value="1"/>
</dbReference>
<dbReference type="CDD" id="cd12797">
    <property type="entry name" value="M23_peptidase"/>
    <property type="match status" value="1"/>
</dbReference>
<evidence type="ECO:0000259" key="1">
    <source>
        <dbReference type="Pfam" id="PF01551"/>
    </source>
</evidence>
<dbReference type="Gene3D" id="2.70.70.10">
    <property type="entry name" value="Glucose Permease (Domain IIA)"/>
    <property type="match status" value="1"/>
</dbReference>
<dbReference type="PANTHER" id="PTHR21666">
    <property type="entry name" value="PEPTIDASE-RELATED"/>
    <property type="match status" value="1"/>
</dbReference>
<dbReference type="Pfam" id="PF01551">
    <property type="entry name" value="Peptidase_M23"/>
    <property type="match status" value="1"/>
</dbReference>
<accession>A0A346NHP1</accession>
<evidence type="ECO:0000313" key="3">
    <source>
        <dbReference type="Proteomes" id="UP000262073"/>
    </source>
</evidence>
<sequence>MSGNARTGCFDDWFCVSTAPQTGVLRVYLTRPHPVVVSVYSDAITPSPYTVALTSTTPHIIGKLAQPETFWSDMRKKWTGGKQHAQHDDTVIYGWPLQPVGQYPIVQGVNGRFSHQGASRYAFDFAAPPGTFVFAARSGVVIDLQQHFSQGGPHRRYAPYANYISILHDDGTTGEYYHLQPHSSTVAIGETVNKGQHIGATGNTGFTSLPHLHFAVYTAQAEGRYTSVPIRFAQP</sequence>
<evidence type="ECO:0000313" key="2">
    <source>
        <dbReference type="EMBL" id="AXR05048.1"/>
    </source>
</evidence>
<feature type="domain" description="M23ase beta-sheet core" evidence="1">
    <location>
        <begin position="121"/>
        <end position="219"/>
    </location>
</feature>
<gene>
    <name evidence="2" type="ORF">D0Y50_00885</name>
</gene>
<protein>
    <submittedName>
        <fullName evidence="2">M23 family peptidase</fullName>
    </submittedName>
</protein>
<dbReference type="InterPro" id="IPR050570">
    <property type="entry name" value="Cell_wall_metabolism_enzyme"/>
</dbReference>
<dbReference type="AlphaFoldDB" id="A0A346NHP1"/>
<dbReference type="EMBL" id="CP031769">
    <property type="protein sequence ID" value="AXR05048.1"/>
    <property type="molecule type" value="Genomic_DNA"/>
</dbReference>
<organism evidence="2 3">
    <name type="scientific">Salinimonas sediminis</name>
    <dbReference type="NCBI Taxonomy" id="2303538"/>
    <lineage>
        <taxon>Bacteria</taxon>
        <taxon>Pseudomonadati</taxon>
        <taxon>Pseudomonadota</taxon>
        <taxon>Gammaproteobacteria</taxon>
        <taxon>Alteromonadales</taxon>
        <taxon>Alteromonadaceae</taxon>
        <taxon>Alteromonas/Salinimonas group</taxon>
        <taxon>Salinimonas</taxon>
    </lineage>
</organism>
<dbReference type="PANTHER" id="PTHR21666:SF270">
    <property type="entry name" value="MUREIN HYDROLASE ACTIVATOR ENVC"/>
    <property type="match status" value="1"/>
</dbReference>
<name>A0A346NHP1_9ALTE</name>
<reference evidence="2 3" key="1">
    <citation type="submission" date="2018-08" db="EMBL/GenBank/DDBJ databases">
        <title>Salinimonas sediminis sp. nov., a piezophilic bacterium isolated from a deep-sea sediment sample from the New Britain Trench.</title>
        <authorList>
            <person name="Cao J."/>
        </authorList>
    </citation>
    <scope>NUCLEOTIDE SEQUENCE [LARGE SCALE GENOMIC DNA]</scope>
    <source>
        <strain evidence="2 3">N102</strain>
    </source>
</reference>